<dbReference type="InterPro" id="IPR010619">
    <property type="entry name" value="ThrE-like_N"/>
</dbReference>
<keyword evidence="10" id="KW-1185">Reference proteome</keyword>
<proteinExistence type="inferred from homology"/>
<reference evidence="9" key="1">
    <citation type="journal article" date="2014" name="Int. J. Syst. Evol. Microbiol.">
        <title>Complete genome sequence of Corynebacterium casei LMG S-19264T (=DSM 44701T), isolated from a smear-ripened cheese.</title>
        <authorList>
            <consortium name="US DOE Joint Genome Institute (JGI-PGF)"/>
            <person name="Walter F."/>
            <person name="Albersmeier A."/>
            <person name="Kalinowski J."/>
            <person name="Ruckert C."/>
        </authorList>
    </citation>
    <scope>NUCLEOTIDE SEQUENCE</scope>
    <source>
        <strain evidence="9">JCM 14719</strain>
    </source>
</reference>
<evidence type="ECO:0000313" key="10">
    <source>
        <dbReference type="Proteomes" id="UP000637720"/>
    </source>
</evidence>
<dbReference type="EMBL" id="BMOF01000070">
    <property type="protein sequence ID" value="GGK07999.1"/>
    <property type="molecule type" value="Genomic_DNA"/>
</dbReference>
<dbReference type="PANTHER" id="PTHR34390:SF2">
    <property type="entry name" value="SUCCINATE TRANSPORTER SUBUNIT YJJP-RELATED"/>
    <property type="match status" value="1"/>
</dbReference>
<gene>
    <name evidence="9" type="ORF">GCM10007043_22560</name>
</gene>
<feature type="transmembrane region" description="Helical" evidence="7">
    <location>
        <begin position="204"/>
        <end position="223"/>
    </location>
</feature>
<feature type="transmembrane region" description="Helical" evidence="7">
    <location>
        <begin position="235"/>
        <end position="260"/>
    </location>
</feature>
<keyword evidence="3 7" id="KW-0812">Transmembrane</keyword>
<evidence type="ECO:0000256" key="1">
    <source>
        <dbReference type="ARBA" id="ARBA00004651"/>
    </source>
</evidence>
<keyword evidence="2" id="KW-1003">Cell membrane</keyword>
<dbReference type="Proteomes" id="UP000637720">
    <property type="component" value="Unassembled WGS sequence"/>
</dbReference>
<dbReference type="GO" id="GO:0022857">
    <property type="term" value="F:transmembrane transporter activity"/>
    <property type="evidence" value="ECO:0007669"/>
    <property type="project" value="InterPro"/>
</dbReference>
<evidence type="ECO:0000256" key="4">
    <source>
        <dbReference type="ARBA" id="ARBA00022989"/>
    </source>
</evidence>
<comment type="similarity">
    <text evidence="6">Belongs to the ThrE exporter (TC 2.A.79) family.</text>
</comment>
<organism evidence="9 10">
    <name type="scientific">Calditerricola satsumensis</name>
    <dbReference type="NCBI Taxonomy" id="373054"/>
    <lineage>
        <taxon>Bacteria</taxon>
        <taxon>Bacillati</taxon>
        <taxon>Bacillota</taxon>
        <taxon>Bacilli</taxon>
        <taxon>Bacillales</taxon>
        <taxon>Bacillaceae</taxon>
        <taxon>Calditerricola</taxon>
    </lineage>
</organism>
<reference evidence="9" key="2">
    <citation type="submission" date="2020-09" db="EMBL/GenBank/DDBJ databases">
        <authorList>
            <person name="Sun Q."/>
            <person name="Ohkuma M."/>
        </authorList>
    </citation>
    <scope>NUCLEOTIDE SEQUENCE</scope>
    <source>
        <strain evidence="9">JCM 14719</strain>
    </source>
</reference>
<dbReference type="RefSeq" id="WP_188818157.1">
    <property type="nucleotide sequence ID" value="NZ_BMOF01000070.1"/>
</dbReference>
<evidence type="ECO:0000256" key="5">
    <source>
        <dbReference type="ARBA" id="ARBA00023136"/>
    </source>
</evidence>
<dbReference type="PANTHER" id="PTHR34390">
    <property type="entry name" value="UPF0442 PROTEIN YJJB-RELATED"/>
    <property type="match status" value="1"/>
</dbReference>
<protein>
    <submittedName>
        <fullName evidence="9">Membrane protein</fullName>
    </submittedName>
</protein>
<comment type="subcellular location">
    <subcellularLocation>
        <location evidence="1">Cell membrane</location>
        <topology evidence="1">Multi-pass membrane protein</topology>
    </subcellularLocation>
</comment>
<feature type="domain" description="Threonine/serine exporter-like N-terminal" evidence="8">
    <location>
        <begin position="19"/>
        <end position="258"/>
    </location>
</feature>
<evidence type="ECO:0000313" key="9">
    <source>
        <dbReference type="EMBL" id="GGK07999.1"/>
    </source>
</evidence>
<dbReference type="GO" id="GO:0015744">
    <property type="term" value="P:succinate transport"/>
    <property type="evidence" value="ECO:0007669"/>
    <property type="project" value="TreeGrafter"/>
</dbReference>
<comment type="caution">
    <text evidence="9">The sequence shown here is derived from an EMBL/GenBank/DDBJ whole genome shotgun (WGS) entry which is preliminary data.</text>
</comment>
<evidence type="ECO:0000256" key="3">
    <source>
        <dbReference type="ARBA" id="ARBA00022692"/>
    </source>
</evidence>
<evidence type="ECO:0000256" key="6">
    <source>
        <dbReference type="ARBA" id="ARBA00034125"/>
    </source>
</evidence>
<feature type="transmembrane region" description="Helical" evidence="7">
    <location>
        <begin position="180"/>
        <end position="198"/>
    </location>
</feature>
<evidence type="ECO:0000256" key="7">
    <source>
        <dbReference type="SAM" id="Phobius"/>
    </source>
</evidence>
<accession>A0A8J3FEE1</accession>
<dbReference type="InterPro" id="IPR050539">
    <property type="entry name" value="ThrE_Dicarb/AminoAcid_Exp"/>
</dbReference>
<evidence type="ECO:0000256" key="2">
    <source>
        <dbReference type="ARBA" id="ARBA00022475"/>
    </source>
</evidence>
<name>A0A8J3FEE1_9BACI</name>
<dbReference type="AlphaFoldDB" id="A0A8J3FEE1"/>
<dbReference type="GO" id="GO:0005886">
    <property type="term" value="C:plasma membrane"/>
    <property type="evidence" value="ECO:0007669"/>
    <property type="project" value="UniProtKB-SubCell"/>
</dbReference>
<keyword evidence="4 7" id="KW-1133">Transmembrane helix</keyword>
<keyword evidence="5 7" id="KW-0472">Membrane</keyword>
<evidence type="ECO:0000259" key="8">
    <source>
        <dbReference type="Pfam" id="PF06738"/>
    </source>
</evidence>
<sequence length="261" mass="26818">MDATPHGIPSPPSSDDILDLCLFAGALVLKNGGETYRAEETMVRMAMASGVQEAHGFATPTGVFLSCVTAEGVKTRVQRIAARTVDLSKVAAVNEISRCYVDGRMTAAEAFRQLKRVETAPFPYGDGLAHLAAGATSASFALLFGGSWPDFGPAFAAGLVANVALKLVERLFAMRFVAEAVAAFFSALTTVLAFAAGWGADRDAILIGALMPFVPGVALTNAVRDVMAGDLVSGLARGAEAALTALAVAAGVALLLGLVAE</sequence>
<dbReference type="Pfam" id="PF06738">
    <property type="entry name" value="ThrE"/>
    <property type="match status" value="1"/>
</dbReference>